<reference evidence="6" key="1">
    <citation type="submission" date="2019-07" db="EMBL/GenBank/DDBJ databases">
        <title>Annotation for the trematode Paragonimus miyazaki's.</title>
        <authorList>
            <person name="Choi Y.-J."/>
        </authorList>
    </citation>
    <scope>NUCLEOTIDE SEQUENCE</scope>
    <source>
        <strain evidence="6">Japan</strain>
    </source>
</reference>
<dbReference type="PROSITE" id="PS00346">
    <property type="entry name" value="ETS_DOMAIN_2"/>
    <property type="match status" value="1"/>
</dbReference>
<evidence type="ECO:0000313" key="6">
    <source>
        <dbReference type="EMBL" id="KAF7259135.1"/>
    </source>
</evidence>
<dbReference type="PANTHER" id="PTHR11849">
    <property type="entry name" value="ETS"/>
    <property type="match status" value="1"/>
</dbReference>
<dbReference type="GO" id="GO:0030154">
    <property type="term" value="P:cell differentiation"/>
    <property type="evidence" value="ECO:0007669"/>
    <property type="project" value="TreeGrafter"/>
</dbReference>
<keyword evidence="2 3" id="KW-0238">DNA-binding</keyword>
<dbReference type="GO" id="GO:0043565">
    <property type="term" value="F:sequence-specific DNA binding"/>
    <property type="evidence" value="ECO:0007669"/>
    <property type="project" value="InterPro"/>
</dbReference>
<comment type="subcellular location">
    <subcellularLocation>
        <location evidence="3">Nucleus</location>
    </subcellularLocation>
</comment>
<dbReference type="OrthoDB" id="10067219at2759"/>
<feature type="compositionally biased region" description="Basic residues" evidence="4">
    <location>
        <begin position="279"/>
        <end position="290"/>
    </location>
</feature>
<dbReference type="SUPFAM" id="SSF46785">
    <property type="entry name" value="Winged helix' DNA-binding domain"/>
    <property type="match status" value="1"/>
</dbReference>
<keyword evidence="7" id="KW-1185">Reference proteome</keyword>
<feature type="compositionally biased region" description="Polar residues" evidence="4">
    <location>
        <begin position="291"/>
        <end position="308"/>
    </location>
</feature>
<dbReference type="SMART" id="SM00413">
    <property type="entry name" value="ETS"/>
    <property type="match status" value="1"/>
</dbReference>
<evidence type="ECO:0000259" key="5">
    <source>
        <dbReference type="PROSITE" id="PS50061"/>
    </source>
</evidence>
<evidence type="ECO:0000256" key="4">
    <source>
        <dbReference type="SAM" id="MobiDB-lite"/>
    </source>
</evidence>
<dbReference type="GO" id="GO:0000981">
    <property type="term" value="F:DNA-binding transcription factor activity, RNA polymerase II-specific"/>
    <property type="evidence" value="ECO:0007669"/>
    <property type="project" value="TreeGrafter"/>
</dbReference>
<dbReference type="InterPro" id="IPR036388">
    <property type="entry name" value="WH-like_DNA-bd_sf"/>
</dbReference>
<feature type="domain" description="ETS" evidence="5">
    <location>
        <begin position="626"/>
        <end position="706"/>
    </location>
</feature>
<accession>A0A8S9YVN1</accession>
<dbReference type="InterPro" id="IPR046328">
    <property type="entry name" value="ETS_fam"/>
</dbReference>
<feature type="region of interest" description="Disordered" evidence="4">
    <location>
        <begin position="278"/>
        <end position="308"/>
    </location>
</feature>
<dbReference type="PANTHER" id="PTHR11849:SF289">
    <property type="entry name" value="ETS-LIKE PROTEIN POINTED"/>
    <property type="match status" value="1"/>
</dbReference>
<dbReference type="Gene3D" id="1.10.10.10">
    <property type="entry name" value="Winged helix-like DNA-binding domain superfamily/Winged helix DNA-binding domain"/>
    <property type="match status" value="1"/>
</dbReference>
<dbReference type="Proteomes" id="UP000822476">
    <property type="component" value="Unassembled WGS sequence"/>
</dbReference>
<dbReference type="AlphaFoldDB" id="A0A8S9YVN1"/>
<evidence type="ECO:0000313" key="7">
    <source>
        <dbReference type="Proteomes" id="UP000822476"/>
    </source>
</evidence>
<dbReference type="InterPro" id="IPR000418">
    <property type="entry name" value="Ets_dom"/>
</dbReference>
<organism evidence="6 7">
    <name type="scientific">Paragonimus skrjabini miyazakii</name>
    <dbReference type="NCBI Taxonomy" id="59628"/>
    <lineage>
        <taxon>Eukaryota</taxon>
        <taxon>Metazoa</taxon>
        <taxon>Spiralia</taxon>
        <taxon>Lophotrochozoa</taxon>
        <taxon>Platyhelminthes</taxon>
        <taxon>Trematoda</taxon>
        <taxon>Digenea</taxon>
        <taxon>Plagiorchiida</taxon>
        <taxon>Troglotremata</taxon>
        <taxon>Troglotrematidae</taxon>
        <taxon>Paragonimus</taxon>
    </lineage>
</organism>
<keyword evidence="3" id="KW-0539">Nucleus</keyword>
<proteinExistence type="inferred from homology"/>
<comment type="caution">
    <text evidence="6">The sequence shown here is derived from an EMBL/GenBank/DDBJ whole genome shotgun (WGS) entry which is preliminary data.</text>
</comment>
<name>A0A8S9YVN1_9TREM</name>
<dbReference type="EMBL" id="JTDE01001348">
    <property type="protein sequence ID" value="KAF7259135.1"/>
    <property type="molecule type" value="Genomic_DNA"/>
</dbReference>
<sequence>MWSYENEPVLSLNSVAHSWSTYMFGNAPGTNPAIHSGSSSTTSSSSPWTSALTDLHTQQPQEEFEGAPVENTPAIIDDIRGPPHSEFITYMSNQMISSKPSHLREHEEQPILNNFAHEPNWPSSDLREMHPISHNNPFSIPTATVIAATSTRPTRMTTLSTAWTDWKNNTNRTSVNEEAASWLTEDRGVQNYLNFLTRNSQVMDTSRQWSESDVTSEHDEGKSFTPFLRHTAFRSVACIDRMGPEKRLSGSRFLTCENNTNSASHTATASSLVTCAKSSGKRRIPRKRQNSHPARTTVSCPTQDSSEPNASLKSCCPFERSVHYSECGSLCGLTYPQYVDAASECIRWSKPTKLDNHLKEQHSSDDHCNNLNNLHVDSSRKDNISVELHSSHNNHITSDTASQLITASAASVMESINSHSSLPHNHTRDLYNHQQMLTPWCFPERLSSTHDLPTSRSTTNACTTQTQQNTTHTWYDCGHRQQIDRDQYSYSPSAYQTVSHKQAANRTDSMLSDVSMGLGVLGTCIVPSCPSDTNTVTQLLCQPSSQTERVQLFERLEFNKTDLDAQQAKPSTYNSAKCDTDPFPLMAQMLSGTGWPAIRPSERDANRRMLTEKKTNSSTAVHAGPIQLWQFLLEELQNPEAKDYISWTGQGAEFKLKEPNQVAKRWGARKNKPKMNYEKLSRGLRYYYDKRIIQKVSGKRYVYRFTQNVDDLLRNQSDAYSSTWTVFGKSAHGISTADFDGAVSGLLGSPRVNKSRLQEQVTNIGFQTQLFGSDESND</sequence>
<evidence type="ECO:0000256" key="1">
    <source>
        <dbReference type="ARBA" id="ARBA00005562"/>
    </source>
</evidence>
<dbReference type="PRINTS" id="PR00454">
    <property type="entry name" value="ETSDOMAIN"/>
</dbReference>
<dbReference type="PROSITE" id="PS50061">
    <property type="entry name" value="ETS_DOMAIN_3"/>
    <property type="match status" value="1"/>
</dbReference>
<evidence type="ECO:0000256" key="3">
    <source>
        <dbReference type="RuleBase" id="RU004019"/>
    </source>
</evidence>
<gene>
    <name evidence="6" type="ORF">EG68_03666</name>
</gene>
<comment type="similarity">
    <text evidence="1 3">Belongs to the ETS family.</text>
</comment>
<dbReference type="Pfam" id="PF00178">
    <property type="entry name" value="Ets"/>
    <property type="match status" value="1"/>
</dbReference>
<dbReference type="InterPro" id="IPR036390">
    <property type="entry name" value="WH_DNA-bd_sf"/>
</dbReference>
<evidence type="ECO:0000256" key="2">
    <source>
        <dbReference type="ARBA" id="ARBA00023125"/>
    </source>
</evidence>
<dbReference type="GO" id="GO:0005634">
    <property type="term" value="C:nucleus"/>
    <property type="evidence" value="ECO:0007669"/>
    <property type="project" value="UniProtKB-SubCell"/>
</dbReference>
<protein>
    <recommendedName>
        <fullName evidence="5">ETS domain-containing protein</fullName>
    </recommendedName>
</protein>